<keyword evidence="5 7" id="KW-1133">Transmembrane helix</keyword>
<keyword evidence="6 7" id="KW-0472">Membrane</keyword>
<reference evidence="9 10" key="1">
    <citation type="submission" date="2016-11" db="EMBL/GenBank/DDBJ databases">
        <authorList>
            <person name="Jaros S."/>
            <person name="Januszkiewicz K."/>
            <person name="Wedrychowicz H."/>
        </authorList>
    </citation>
    <scope>NUCLEOTIDE SEQUENCE [LARGE SCALE GENOMIC DNA]</scope>
    <source>
        <strain evidence="9 10">DSM 17459</strain>
    </source>
</reference>
<evidence type="ECO:0000256" key="5">
    <source>
        <dbReference type="ARBA" id="ARBA00022989"/>
    </source>
</evidence>
<evidence type="ECO:0000313" key="9">
    <source>
        <dbReference type="EMBL" id="SHF27308.1"/>
    </source>
</evidence>
<evidence type="ECO:0000256" key="6">
    <source>
        <dbReference type="ARBA" id="ARBA00023136"/>
    </source>
</evidence>
<dbReference type="PANTHER" id="PTHR33362">
    <property type="entry name" value="SIALIC ACID TRAP TRANSPORTER PERMEASE PROTEIN SIAT-RELATED"/>
    <property type="match status" value="1"/>
</dbReference>
<feature type="transmembrane region" description="Helical" evidence="7">
    <location>
        <begin position="54"/>
        <end position="74"/>
    </location>
</feature>
<dbReference type="STRING" id="1122155.SAMN02745158_03107"/>
<feature type="transmembrane region" description="Helical" evidence="7">
    <location>
        <begin position="138"/>
        <end position="160"/>
    </location>
</feature>
<feature type="transmembrane region" description="Helical" evidence="7">
    <location>
        <begin position="6"/>
        <end position="33"/>
    </location>
</feature>
<dbReference type="NCBIfam" id="TIGR00786">
    <property type="entry name" value="dctM"/>
    <property type="match status" value="1"/>
</dbReference>
<dbReference type="GO" id="GO:0022857">
    <property type="term" value="F:transmembrane transporter activity"/>
    <property type="evidence" value="ECO:0007669"/>
    <property type="project" value="TreeGrafter"/>
</dbReference>
<dbReference type="InterPro" id="IPR010656">
    <property type="entry name" value="DctM"/>
</dbReference>
<organism evidence="9 10">
    <name type="scientific">Lactonifactor longoviformis DSM 17459</name>
    <dbReference type="NCBI Taxonomy" id="1122155"/>
    <lineage>
        <taxon>Bacteria</taxon>
        <taxon>Bacillati</taxon>
        <taxon>Bacillota</taxon>
        <taxon>Clostridia</taxon>
        <taxon>Eubacteriales</taxon>
        <taxon>Clostridiaceae</taxon>
        <taxon>Lactonifactor</taxon>
    </lineage>
</organism>
<dbReference type="PIRSF" id="PIRSF006066">
    <property type="entry name" value="HI0050"/>
    <property type="match status" value="1"/>
</dbReference>
<keyword evidence="4 7" id="KW-0812">Transmembrane</keyword>
<feature type="transmembrane region" description="Helical" evidence="7">
    <location>
        <begin position="315"/>
        <end position="344"/>
    </location>
</feature>
<feature type="transmembrane region" description="Helical" evidence="7">
    <location>
        <begin position="401"/>
        <end position="423"/>
    </location>
</feature>
<keyword evidence="10" id="KW-1185">Reference proteome</keyword>
<evidence type="ECO:0000256" key="7">
    <source>
        <dbReference type="SAM" id="Phobius"/>
    </source>
</evidence>
<dbReference type="GO" id="GO:0005886">
    <property type="term" value="C:plasma membrane"/>
    <property type="evidence" value="ECO:0007669"/>
    <property type="project" value="UniProtKB-SubCell"/>
</dbReference>
<evidence type="ECO:0000313" key="10">
    <source>
        <dbReference type="Proteomes" id="UP000184245"/>
    </source>
</evidence>
<comment type="subcellular location">
    <subcellularLocation>
        <location evidence="1">Cell inner membrane</location>
        <topology evidence="1">Multi-pass membrane protein</topology>
    </subcellularLocation>
</comment>
<protein>
    <submittedName>
        <fullName evidence="9">TRAP transporter, DctM subunit</fullName>
    </submittedName>
</protein>
<dbReference type="EMBL" id="FQVI01000019">
    <property type="protein sequence ID" value="SHF27308.1"/>
    <property type="molecule type" value="Genomic_DNA"/>
</dbReference>
<feature type="transmembrane region" description="Helical" evidence="7">
    <location>
        <begin position="270"/>
        <end position="295"/>
    </location>
</feature>
<keyword evidence="2" id="KW-1003">Cell membrane</keyword>
<dbReference type="OrthoDB" id="9772674at2"/>
<feature type="transmembrane region" description="Helical" evidence="7">
    <location>
        <begin position="356"/>
        <end position="381"/>
    </location>
</feature>
<evidence type="ECO:0000256" key="4">
    <source>
        <dbReference type="ARBA" id="ARBA00022692"/>
    </source>
</evidence>
<feature type="transmembrane region" description="Helical" evidence="7">
    <location>
        <begin position="242"/>
        <end position="258"/>
    </location>
</feature>
<dbReference type="PANTHER" id="PTHR33362:SF4">
    <property type="entry name" value="2,3-DIKETO-L-GULONATE TRAP TRANSPORTER LARGE PERMEASE PROTEIN YIAN"/>
    <property type="match status" value="1"/>
</dbReference>
<dbReference type="InterPro" id="IPR004681">
    <property type="entry name" value="TRAP_DctM"/>
</dbReference>
<evidence type="ECO:0000256" key="3">
    <source>
        <dbReference type="ARBA" id="ARBA00022519"/>
    </source>
</evidence>
<feature type="domain" description="TRAP C4-dicarboxylate transport system permease DctM subunit" evidence="8">
    <location>
        <begin position="6"/>
        <end position="418"/>
    </location>
</feature>
<name>A0A1M5AAJ9_9CLOT</name>
<gene>
    <name evidence="9" type="ORF">SAMN02745158_03107</name>
</gene>
<keyword evidence="3" id="KW-0997">Cell inner membrane</keyword>
<evidence type="ECO:0000256" key="1">
    <source>
        <dbReference type="ARBA" id="ARBA00004429"/>
    </source>
</evidence>
<dbReference type="AlphaFoldDB" id="A0A1M5AAJ9"/>
<evidence type="ECO:0000259" key="8">
    <source>
        <dbReference type="Pfam" id="PF06808"/>
    </source>
</evidence>
<accession>A0A1M5AAJ9</accession>
<dbReference type="Pfam" id="PF06808">
    <property type="entry name" value="DctM"/>
    <property type="match status" value="1"/>
</dbReference>
<sequence length="427" mass="46383">MAFLPLLLMFILFAINVPVAFSLAISGMVYFIFLSNDLPMDLLIQAIMSSTTSYPMLAIPFFITAGVVMSYAGISKKLMDMAEVLTGHMQGGLGQVNILLSVFMGGISGSPIADCAFEAKVLVPEMEKKGYSKAFSSALTAASSVITPIIPPGICLILYATVTNQSIGDMFMAGYIPGILMGAALMITVWRISKKRGYLPSRKTKASWKEVGKQARSSVWALIMPFGIIMGLRLGWFTPTECGAICVIYSVFLGIFIYKELKIKHIPRILIESVLSTASVMFIMCCAGLFSKYLNWEQIPSTVSNFLLGLTDNKYVFLLIVNALLLFMGMFFDANAALVIFPPLLAPVAQKLGIDLVQFGIIMCMNITIGGVTPPFGILMFTAANITKVKVGEFIREALPLLGALIAVLLLVTYIPGISLFLIRLFG</sequence>
<evidence type="ECO:0000256" key="2">
    <source>
        <dbReference type="ARBA" id="ARBA00022475"/>
    </source>
</evidence>
<proteinExistence type="predicted"/>
<feature type="transmembrane region" description="Helical" evidence="7">
    <location>
        <begin position="219"/>
        <end position="236"/>
    </location>
</feature>
<dbReference type="Proteomes" id="UP000184245">
    <property type="component" value="Unassembled WGS sequence"/>
</dbReference>
<feature type="transmembrane region" description="Helical" evidence="7">
    <location>
        <begin position="172"/>
        <end position="193"/>
    </location>
</feature>
<dbReference type="RefSeq" id="WP_072853362.1">
    <property type="nucleotide sequence ID" value="NZ_FQVI01000019.1"/>
</dbReference>